<evidence type="ECO:0000256" key="1">
    <source>
        <dbReference type="PROSITE-ProRule" id="PRU00339"/>
    </source>
</evidence>
<dbReference type="EMBL" id="QCXQ01000003">
    <property type="protein sequence ID" value="PWF99732.1"/>
    <property type="molecule type" value="Genomic_DNA"/>
</dbReference>
<dbReference type="InterPro" id="IPR011990">
    <property type="entry name" value="TPR-like_helical_dom_sf"/>
</dbReference>
<protein>
    <submittedName>
        <fullName evidence="3">Uncharacterized protein</fullName>
    </submittedName>
</protein>
<dbReference type="InterPro" id="IPR019734">
    <property type="entry name" value="TPR_rpt"/>
</dbReference>
<feature type="compositionally biased region" description="Polar residues" evidence="2">
    <location>
        <begin position="185"/>
        <end position="195"/>
    </location>
</feature>
<dbReference type="AlphaFoldDB" id="A0A2V1MY82"/>
<dbReference type="OrthoDB" id="2249726at2"/>
<feature type="compositionally biased region" description="Polar residues" evidence="2">
    <location>
        <begin position="255"/>
        <end position="266"/>
    </location>
</feature>
<evidence type="ECO:0000313" key="4">
    <source>
        <dbReference type="Proteomes" id="UP000245080"/>
    </source>
</evidence>
<sequence>MKKWVWAIVTAIVVLLIGGYAIAVHHVTEQDYAAAMSRGRTAVSDKKYTQAETDFENALRRKPNDQTANTYLKQTQHFVGGQSAMTNQKFESASDNFKAVKDAKHGSKTLVNRANAELKKLKTIELNERQYQKLYDKAKAENEAQEYAQSSNTVAELLDSSSIKQPYYQTIYDKATALRKANDQALANEQTTPTAPKTPVYLDPNAQSASSNQEPTQGGLSQSDLNTAKSALQSSQSIPKGEIDEVRKMIDSAGGNANSMSDQDIKNAITQATQKQESIQEYASKYLK</sequence>
<feature type="compositionally biased region" description="Polar residues" evidence="2">
    <location>
        <begin position="205"/>
        <end position="238"/>
    </location>
</feature>
<name>A0A2V1MY82_9LACO</name>
<dbReference type="Gene3D" id="1.25.40.10">
    <property type="entry name" value="Tetratricopeptide repeat domain"/>
    <property type="match status" value="1"/>
</dbReference>
<gene>
    <name evidence="3" type="ORF">DCM90_06640</name>
</gene>
<dbReference type="RefSeq" id="WP_109250587.1">
    <property type="nucleotide sequence ID" value="NZ_QCXQ01000003.1"/>
</dbReference>
<proteinExistence type="predicted"/>
<feature type="compositionally biased region" description="Basic and acidic residues" evidence="2">
    <location>
        <begin position="241"/>
        <end position="250"/>
    </location>
</feature>
<organism evidence="3 4">
    <name type="scientific">Levilactobacillus bambusae</name>
    <dbReference type="NCBI Taxonomy" id="2024736"/>
    <lineage>
        <taxon>Bacteria</taxon>
        <taxon>Bacillati</taxon>
        <taxon>Bacillota</taxon>
        <taxon>Bacilli</taxon>
        <taxon>Lactobacillales</taxon>
        <taxon>Lactobacillaceae</taxon>
        <taxon>Levilactobacillus</taxon>
    </lineage>
</organism>
<dbReference type="Proteomes" id="UP000245080">
    <property type="component" value="Unassembled WGS sequence"/>
</dbReference>
<keyword evidence="4" id="KW-1185">Reference proteome</keyword>
<accession>A0A2V1MY82</accession>
<reference evidence="3 4" key="1">
    <citation type="journal article" date="2018" name="Int. J. Syst. Evol. Microbiol.">
        <title>Lactobacillus bambusae sp. nov., isolated from a traditional fermented Ma-bamboo shoots of Taiwan.</title>
        <authorList>
            <person name="Wang L.-T."/>
        </authorList>
    </citation>
    <scope>NUCLEOTIDE SEQUENCE [LARGE SCALE GENOMIC DNA]</scope>
    <source>
        <strain evidence="3 4">BS-W1</strain>
    </source>
</reference>
<keyword evidence="1" id="KW-0802">TPR repeat</keyword>
<evidence type="ECO:0000313" key="3">
    <source>
        <dbReference type="EMBL" id="PWF99732.1"/>
    </source>
</evidence>
<comment type="caution">
    <text evidence="3">The sequence shown here is derived from an EMBL/GenBank/DDBJ whole genome shotgun (WGS) entry which is preliminary data.</text>
</comment>
<feature type="region of interest" description="Disordered" evidence="2">
    <location>
        <begin position="183"/>
        <end position="266"/>
    </location>
</feature>
<evidence type="ECO:0000256" key="2">
    <source>
        <dbReference type="SAM" id="MobiDB-lite"/>
    </source>
</evidence>
<feature type="repeat" description="TPR" evidence="1">
    <location>
        <begin position="32"/>
        <end position="65"/>
    </location>
</feature>
<dbReference type="PROSITE" id="PS50005">
    <property type="entry name" value="TPR"/>
    <property type="match status" value="1"/>
</dbReference>